<dbReference type="GO" id="GO:0055085">
    <property type="term" value="P:transmembrane transport"/>
    <property type="evidence" value="ECO:0007669"/>
    <property type="project" value="TreeGrafter"/>
</dbReference>
<comment type="similarity">
    <text evidence="2">Belongs to the autoinducer-2 exporter (AI-2E) (TC 2.A.86) family.</text>
</comment>
<sequence length="346" mass="36669">MRKLTGWSLGVALLLTAGALYLLWLVRVVALVLFGGILLALFLHRTARLVRRLLPISDTLAVLLVLALLLAVLAGSGSLFAATIILQFEELAHIVPEALIRASAALERFPALQRQLEFFLPSSGSYIAPAHQVAAGLRGAVSTTSWVVGIGFLAVILALYTALNPGLYVRGLLHLVPPPLRGRALLAVQRSTSVLWWWMLGRAATMLIIGTLTTVSLWLLHIPLAGSLGLLAGLFSFVPYIGPILASVPAVLVGFTQGPGVVILVLAVYIGVQFIEGNILTPVLERRMIRLPPSLAVSMQLIAGVLAGPVGVMLASPLTALAIVLTQTFYVEGMLGDETAQGLAPQ</sequence>
<dbReference type="AlphaFoldDB" id="A0A2M6X074"/>
<keyword evidence="5 6" id="KW-0472">Membrane</keyword>
<protein>
    <recommendedName>
        <fullName evidence="9">AI-2E family transporter</fullName>
    </recommendedName>
</protein>
<evidence type="ECO:0000256" key="2">
    <source>
        <dbReference type="ARBA" id="ARBA00009773"/>
    </source>
</evidence>
<feature type="transmembrane region" description="Helical" evidence="6">
    <location>
        <begin position="250"/>
        <end position="275"/>
    </location>
</feature>
<evidence type="ECO:0000256" key="1">
    <source>
        <dbReference type="ARBA" id="ARBA00004141"/>
    </source>
</evidence>
<dbReference type="GO" id="GO:0016020">
    <property type="term" value="C:membrane"/>
    <property type="evidence" value="ECO:0007669"/>
    <property type="project" value="UniProtKB-SubCell"/>
</dbReference>
<organism evidence="7 8">
    <name type="scientific">Candidatus Andersenbacteria bacterium CG10_big_fil_rev_8_21_14_0_10_54_11</name>
    <dbReference type="NCBI Taxonomy" id="1974485"/>
    <lineage>
        <taxon>Bacteria</taxon>
        <taxon>Candidatus Anderseniibacteriota</taxon>
    </lineage>
</organism>
<accession>A0A2M6X074</accession>
<feature type="transmembrane region" description="Helical" evidence="6">
    <location>
        <begin position="295"/>
        <end position="325"/>
    </location>
</feature>
<feature type="transmembrane region" description="Helical" evidence="6">
    <location>
        <begin position="59"/>
        <end position="86"/>
    </location>
</feature>
<evidence type="ECO:0000256" key="5">
    <source>
        <dbReference type="ARBA" id="ARBA00023136"/>
    </source>
</evidence>
<feature type="transmembrane region" description="Helical" evidence="6">
    <location>
        <begin position="194"/>
        <end position="212"/>
    </location>
</feature>
<evidence type="ECO:0000256" key="6">
    <source>
        <dbReference type="SAM" id="Phobius"/>
    </source>
</evidence>
<dbReference type="InterPro" id="IPR002549">
    <property type="entry name" value="AI-2E-like"/>
</dbReference>
<comment type="subcellular location">
    <subcellularLocation>
        <location evidence="1">Membrane</location>
        <topology evidence="1">Multi-pass membrane protein</topology>
    </subcellularLocation>
</comment>
<evidence type="ECO:0000313" key="8">
    <source>
        <dbReference type="Proteomes" id="UP000230731"/>
    </source>
</evidence>
<evidence type="ECO:0008006" key="9">
    <source>
        <dbReference type="Google" id="ProtNLM"/>
    </source>
</evidence>
<dbReference type="PANTHER" id="PTHR21716:SF62">
    <property type="entry name" value="TRANSPORT PROTEIN YDBI-RELATED"/>
    <property type="match status" value="1"/>
</dbReference>
<dbReference type="Proteomes" id="UP000230731">
    <property type="component" value="Unassembled WGS sequence"/>
</dbReference>
<keyword evidence="4 6" id="KW-1133">Transmembrane helix</keyword>
<keyword evidence="3 6" id="KW-0812">Transmembrane</keyword>
<feature type="transmembrane region" description="Helical" evidence="6">
    <location>
        <begin position="146"/>
        <end position="173"/>
    </location>
</feature>
<gene>
    <name evidence="7" type="ORF">COT71_00480</name>
</gene>
<reference evidence="8" key="1">
    <citation type="submission" date="2017-09" db="EMBL/GenBank/DDBJ databases">
        <title>Depth-based differentiation of microbial function through sediment-hosted aquifers and enrichment of novel symbionts in the deep terrestrial subsurface.</title>
        <authorList>
            <person name="Probst A.J."/>
            <person name="Ladd B."/>
            <person name="Jarett J.K."/>
            <person name="Geller-Mcgrath D.E."/>
            <person name="Sieber C.M.K."/>
            <person name="Emerson J.B."/>
            <person name="Anantharaman K."/>
            <person name="Thomas B.C."/>
            <person name="Malmstrom R."/>
            <person name="Stieglmeier M."/>
            <person name="Klingl A."/>
            <person name="Woyke T."/>
            <person name="Ryan C.M."/>
            <person name="Banfield J.F."/>
        </authorList>
    </citation>
    <scope>NUCLEOTIDE SEQUENCE [LARGE SCALE GENOMIC DNA]</scope>
</reference>
<dbReference type="EMBL" id="PEZP01000005">
    <property type="protein sequence ID" value="PIT98472.1"/>
    <property type="molecule type" value="Genomic_DNA"/>
</dbReference>
<evidence type="ECO:0000256" key="3">
    <source>
        <dbReference type="ARBA" id="ARBA00022692"/>
    </source>
</evidence>
<name>A0A2M6X074_9BACT</name>
<evidence type="ECO:0000256" key="4">
    <source>
        <dbReference type="ARBA" id="ARBA00022989"/>
    </source>
</evidence>
<comment type="caution">
    <text evidence="7">The sequence shown here is derived from an EMBL/GenBank/DDBJ whole genome shotgun (WGS) entry which is preliminary data.</text>
</comment>
<proteinExistence type="inferred from homology"/>
<feature type="transmembrane region" description="Helical" evidence="6">
    <location>
        <begin position="29"/>
        <end position="47"/>
    </location>
</feature>
<dbReference type="PANTHER" id="PTHR21716">
    <property type="entry name" value="TRANSMEMBRANE PROTEIN"/>
    <property type="match status" value="1"/>
</dbReference>
<evidence type="ECO:0000313" key="7">
    <source>
        <dbReference type="EMBL" id="PIT98472.1"/>
    </source>
</evidence>
<dbReference type="Pfam" id="PF01594">
    <property type="entry name" value="AI-2E_transport"/>
    <property type="match status" value="1"/>
</dbReference>